<evidence type="ECO:0000313" key="2">
    <source>
        <dbReference type="EMBL" id="CAG2068768.1"/>
    </source>
</evidence>
<proteinExistence type="predicted"/>
<dbReference type="EMBL" id="CAJPIN010101733">
    <property type="protein sequence ID" value="CAG2068768.1"/>
    <property type="molecule type" value="Genomic_DNA"/>
</dbReference>
<dbReference type="Proteomes" id="UP001153148">
    <property type="component" value="Unassembled WGS sequence"/>
</dbReference>
<name>A0ABN7PLS5_TIMPD</name>
<gene>
    <name evidence="2" type="ORF">TPAB3V08_LOCUS15711</name>
</gene>
<evidence type="ECO:0000256" key="1">
    <source>
        <dbReference type="SAM" id="MobiDB-lite"/>
    </source>
</evidence>
<protein>
    <submittedName>
        <fullName evidence="2">Uncharacterized protein</fullName>
    </submittedName>
</protein>
<evidence type="ECO:0000313" key="3">
    <source>
        <dbReference type="Proteomes" id="UP001153148"/>
    </source>
</evidence>
<keyword evidence="3" id="KW-1185">Reference proteome</keyword>
<feature type="non-terminal residue" evidence="2">
    <location>
        <position position="100"/>
    </location>
</feature>
<feature type="compositionally biased region" description="Low complexity" evidence="1">
    <location>
        <begin position="13"/>
        <end position="25"/>
    </location>
</feature>
<sequence>MVGVYRPAQHPGSDSSSRSPSPQSRKNPDQRPVQRRKVQVLEPAKLRGSLNNNAGRLRQITLEEVGEGLRKEMSRQIEEPQPIRQWPVRDILSQLSTLRQ</sequence>
<comment type="caution">
    <text evidence="2">The sequence shown here is derived from an EMBL/GenBank/DDBJ whole genome shotgun (WGS) entry which is preliminary data.</text>
</comment>
<reference evidence="2" key="1">
    <citation type="submission" date="2021-03" db="EMBL/GenBank/DDBJ databases">
        <authorList>
            <person name="Tran Van P."/>
        </authorList>
    </citation>
    <scope>NUCLEOTIDE SEQUENCE</scope>
</reference>
<organism evidence="2 3">
    <name type="scientific">Timema podura</name>
    <name type="common">Walking stick</name>
    <dbReference type="NCBI Taxonomy" id="61482"/>
    <lineage>
        <taxon>Eukaryota</taxon>
        <taxon>Metazoa</taxon>
        <taxon>Ecdysozoa</taxon>
        <taxon>Arthropoda</taxon>
        <taxon>Hexapoda</taxon>
        <taxon>Insecta</taxon>
        <taxon>Pterygota</taxon>
        <taxon>Neoptera</taxon>
        <taxon>Polyneoptera</taxon>
        <taxon>Phasmatodea</taxon>
        <taxon>Timematodea</taxon>
        <taxon>Timematoidea</taxon>
        <taxon>Timematidae</taxon>
        <taxon>Timema</taxon>
    </lineage>
</organism>
<feature type="region of interest" description="Disordered" evidence="1">
    <location>
        <begin position="1"/>
        <end position="52"/>
    </location>
</feature>
<accession>A0ABN7PLS5</accession>